<feature type="compositionally biased region" description="Polar residues" evidence="1">
    <location>
        <begin position="85"/>
        <end position="98"/>
    </location>
</feature>
<dbReference type="EMBL" id="OZ034821">
    <property type="protein sequence ID" value="CAL1406967.1"/>
    <property type="molecule type" value="Genomic_DNA"/>
</dbReference>
<proteinExistence type="predicted"/>
<accession>A0AAV2G9G6</accession>
<sequence length="162" mass="17844">MSELKNMVMAIVTTSIEKFSKMDQFMEFSMGKFNALEAVQRNHSAILEDRQNQIGGIAQNNSTRAPGTPPINTIPNPREPHQQLDAITTKSGKTTSIVPASARQEEPTPAPSVLAEDEKVGLEKEAPAPKCKNRANIVQHSIYVASRIPKPPCYKCPRCQCE</sequence>
<organism evidence="2 3">
    <name type="scientific">Linum trigynum</name>
    <dbReference type="NCBI Taxonomy" id="586398"/>
    <lineage>
        <taxon>Eukaryota</taxon>
        <taxon>Viridiplantae</taxon>
        <taxon>Streptophyta</taxon>
        <taxon>Embryophyta</taxon>
        <taxon>Tracheophyta</taxon>
        <taxon>Spermatophyta</taxon>
        <taxon>Magnoliopsida</taxon>
        <taxon>eudicotyledons</taxon>
        <taxon>Gunneridae</taxon>
        <taxon>Pentapetalae</taxon>
        <taxon>rosids</taxon>
        <taxon>fabids</taxon>
        <taxon>Malpighiales</taxon>
        <taxon>Linaceae</taxon>
        <taxon>Linum</taxon>
    </lineage>
</organism>
<evidence type="ECO:0000313" key="3">
    <source>
        <dbReference type="Proteomes" id="UP001497516"/>
    </source>
</evidence>
<gene>
    <name evidence="2" type="ORF">LTRI10_LOCUS46659</name>
</gene>
<evidence type="ECO:0000313" key="2">
    <source>
        <dbReference type="EMBL" id="CAL1406967.1"/>
    </source>
</evidence>
<dbReference type="AlphaFoldDB" id="A0AAV2G9G6"/>
<reference evidence="2 3" key="1">
    <citation type="submission" date="2024-04" db="EMBL/GenBank/DDBJ databases">
        <authorList>
            <person name="Fracassetti M."/>
        </authorList>
    </citation>
    <scope>NUCLEOTIDE SEQUENCE [LARGE SCALE GENOMIC DNA]</scope>
</reference>
<name>A0AAV2G9G6_9ROSI</name>
<protein>
    <submittedName>
        <fullName evidence="2">Uncharacterized protein</fullName>
    </submittedName>
</protein>
<evidence type="ECO:0000256" key="1">
    <source>
        <dbReference type="SAM" id="MobiDB-lite"/>
    </source>
</evidence>
<keyword evidence="3" id="KW-1185">Reference proteome</keyword>
<feature type="region of interest" description="Disordered" evidence="1">
    <location>
        <begin position="57"/>
        <end position="119"/>
    </location>
</feature>
<dbReference type="Proteomes" id="UP001497516">
    <property type="component" value="Chromosome 8"/>
</dbReference>